<name>A0A7W7S2Z4_9ACTN</name>
<dbReference type="EMBL" id="JACHJU010000004">
    <property type="protein sequence ID" value="MBB4942921.1"/>
    <property type="molecule type" value="Genomic_DNA"/>
</dbReference>
<evidence type="ECO:0000313" key="2">
    <source>
        <dbReference type="Proteomes" id="UP000534286"/>
    </source>
</evidence>
<dbReference type="Proteomes" id="UP000534286">
    <property type="component" value="Unassembled WGS sequence"/>
</dbReference>
<organism evidence="1 2">
    <name type="scientific">Streptosporangium album</name>
    <dbReference type="NCBI Taxonomy" id="47479"/>
    <lineage>
        <taxon>Bacteria</taxon>
        <taxon>Bacillati</taxon>
        <taxon>Actinomycetota</taxon>
        <taxon>Actinomycetes</taxon>
        <taxon>Streptosporangiales</taxon>
        <taxon>Streptosporangiaceae</taxon>
        <taxon>Streptosporangium</taxon>
    </lineage>
</organism>
<protein>
    <submittedName>
        <fullName evidence="1">Uncharacterized protein</fullName>
    </submittedName>
</protein>
<comment type="caution">
    <text evidence="1">The sequence shown here is derived from an EMBL/GenBank/DDBJ whole genome shotgun (WGS) entry which is preliminary data.</text>
</comment>
<gene>
    <name evidence="1" type="ORF">FHR32_007321</name>
</gene>
<accession>A0A7W7S2Z4</accession>
<sequence>MPLCRPRAVRYVRGWLTPCALLQRWWRNWSSRPPLAELQALVTAVTAG</sequence>
<proteinExistence type="predicted"/>
<keyword evidence="2" id="KW-1185">Reference proteome</keyword>
<dbReference type="RefSeq" id="WP_184758853.1">
    <property type="nucleotide sequence ID" value="NZ_BAABEK010000243.1"/>
</dbReference>
<evidence type="ECO:0000313" key="1">
    <source>
        <dbReference type="EMBL" id="MBB4942921.1"/>
    </source>
</evidence>
<reference evidence="1 2" key="1">
    <citation type="submission" date="2020-08" db="EMBL/GenBank/DDBJ databases">
        <title>Sequencing the genomes of 1000 actinobacteria strains.</title>
        <authorList>
            <person name="Klenk H.-P."/>
        </authorList>
    </citation>
    <scope>NUCLEOTIDE SEQUENCE [LARGE SCALE GENOMIC DNA]</scope>
    <source>
        <strain evidence="1 2">DSM 43023</strain>
    </source>
</reference>
<dbReference type="AlphaFoldDB" id="A0A7W7S2Z4"/>